<dbReference type="PANTHER" id="PTHR30572:SF4">
    <property type="entry name" value="ABC TRANSPORTER PERMEASE YTRF"/>
    <property type="match status" value="1"/>
</dbReference>
<feature type="transmembrane region" description="Helical" evidence="7">
    <location>
        <begin position="477"/>
        <end position="497"/>
    </location>
</feature>
<sequence>MLSVALGTLRARWVSFLGTIAALVLAVAQLAALGVVMVAALQPPQRPPQRFATAPNVVLPSDPSWDPAHHDLGVRSLTEAKGVPPTLVDKLAGTGRTIVDRTFYAQLARGPKNQVGHPWPVARFGGHTLRDGRAPRTDREIVVAAGRAHTGERVSVLTAAGPESYTVVGTVSPVDWEDAIFFTTTETARLSPRIDALVALGPPERVRAAVHEAGDTVQLLTGRARHHADAAAKDDREALDNTVTLLPVMATVAGTTAVFVVASTFAFSVVQRRREIALLRTVGAVGRQVRRMIYGEALLVGCCASALGSLLGLLATGPLTSLLIRMDIAPPWFDVGPASASWSMMAPLGAAFLTGVLVALGGAMAAAHRASRIQPMEALREAAVDDSATTPGRTVLGVAGIAGGLGTACWIGLAAPRTALSPTAYVVCLMVPVVATALLAPLVVGPLVRLLMWPLRRLPGPHTMLVRQSTLAARRRTAATAAPVLLTVGLTLSLLTATNSLGAARDHGLRGTISAPYALVPDGTPGISPAVAARVDRIEGVQVAAPVLTTVYLPDGDNRLEEIDGLALEPAALSRTMRLKVVHGSLGDFGDNSMVVAEQWGRKVGDRVPVHLADGRHITLKVAATYAAPPGGDVAYLPESLADTGVFARDGLARRGYLALSPGTDRERALTAVRTVVEGSGAHLTTRDDLVTAEAAYARQLTETRQRSTAVIVVLFCFLAILNTLLMATADRRSDLAVLRLAGATPRQVLRFFVAESLLVSAVGTALAALAFGVNLIGLVGALHALFGTAPIAVPYALIASIAAVSGMLAVAGTVLPVTAALRRRAMDTAGDR</sequence>
<evidence type="ECO:0000256" key="3">
    <source>
        <dbReference type="ARBA" id="ARBA00022692"/>
    </source>
</evidence>
<dbReference type="PANTHER" id="PTHR30572">
    <property type="entry name" value="MEMBRANE COMPONENT OF TRANSPORTER-RELATED"/>
    <property type="match status" value="1"/>
</dbReference>
<evidence type="ECO:0000256" key="6">
    <source>
        <dbReference type="ARBA" id="ARBA00038076"/>
    </source>
</evidence>
<proteinExistence type="inferred from homology"/>
<comment type="subcellular location">
    <subcellularLocation>
        <location evidence="1">Cell membrane</location>
        <topology evidence="1">Multi-pass membrane protein</topology>
    </subcellularLocation>
</comment>
<feature type="transmembrane region" description="Helical" evidence="7">
    <location>
        <begin position="749"/>
        <end position="774"/>
    </location>
</feature>
<keyword evidence="2" id="KW-1003">Cell membrane</keyword>
<keyword evidence="10" id="KW-1185">Reference proteome</keyword>
<organism evidence="9 10">
    <name type="scientific">Streptomyces smyrnaeus</name>
    <dbReference type="NCBI Taxonomy" id="1387713"/>
    <lineage>
        <taxon>Bacteria</taxon>
        <taxon>Bacillati</taxon>
        <taxon>Actinomycetota</taxon>
        <taxon>Actinomycetes</taxon>
        <taxon>Kitasatosporales</taxon>
        <taxon>Streptomycetaceae</taxon>
        <taxon>Streptomyces</taxon>
    </lineage>
</organism>
<feature type="transmembrane region" description="Helical" evidence="7">
    <location>
        <begin position="422"/>
        <end position="448"/>
    </location>
</feature>
<feature type="domain" description="ABC3 transporter permease C-terminal" evidence="8">
    <location>
        <begin position="248"/>
        <end position="375"/>
    </location>
</feature>
<comment type="similarity">
    <text evidence="6">Belongs to the ABC-4 integral membrane protein family.</text>
</comment>
<dbReference type="InterPro" id="IPR003838">
    <property type="entry name" value="ABC3_permease_C"/>
</dbReference>
<dbReference type="RefSeq" id="WP_209212550.1">
    <property type="nucleotide sequence ID" value="NZ_JAFFZM010000013.1"/>
</dbReference>
<feature type="transmembrane region" description="Helical" evidence="7">
    <location>
        <begin position="709"/>
        <end position="728"/>
    </location>
</feature>
<dbReference type="InterPro" id="IPR050250">
    <property type="entry name" value="Macrolide_Exporter_MacB"/>
</dbReference>
<dbReference type="GeneID" id="96261276"/>
<evidence type="ECO:0000256" key="1">
    <source>
        <dbReference type="ARBA" id="ARBA00004651"/>
    </source>
</evidence>
<feature type="transmembrane region" description="Helical" evidence="7">
    <location>
        <begin position="12"/>
        <end position="41"/>
    </location>
</feature>
<evidence type="ECO:0000313" key="9">
    <source>
        <dbReference type="EMBL" id="MBO8200947.1"/>
    </source>
</evidence>
<keyword evidence="3 7" id="KW-0812">Transmembrane</keyword>
<comment type="caution">
    <text evidence="9">The sequence shown here is derived from an EMBL/GenBank/DDBJ whole genome shotgun (WGS) entry which is preliminary data.</text>
</comment>
<keyword evidence="5 7" id="KW-0472">Membrane</keyword>
<protein>
    <submittedName>
        <fullName evidence="9">ABC transporter permease</fullName>
    </submittedName>
</protein>
<feature type="transmembrane region" description="Helical" evidence="7">
    <location>
        <begin position="794"/>
        <end position="818"/>
    </location>
</feature>
<accession>A0ABS3Y191</accession>
<feature type="transmembrane region" description="Helical" evidence="7">
    <location>
        <begin position="245"/>
        <end position="270"/>
    </location>
</feature>
<evidence type="ECO:0000256" key="4">
    <source>
        <dbReference type="ARBA" id="ARBA00022989"/>
    </source>
</evidence>
<feature type="transmembrane region" description="Helical" evidence="7">
    <location>
        <begin position="395"/>
        <end position="416"/>
    </location>
</feature>
<evidence type="ECO:0000256" key="2">
    <source>
        <dbReference type="ARBA" id="ARBA00022475"/>
    </source>
</evidence>
<name>A0ABS3Y191_9ACTN</name>
<dbReference type="EMBL" id="JAFFZM010000013">
    <property type="protein sequence ID" value="MBO8200947.1"/>
    <property type="molecule type" value="Genomic_DNA"/>
</dbReference>
<gene>
    <name evidence="9" type="ORF">JW613_21935</name>
</gene>
<dbReference type="Proteomes" id="UP000721954">
    <property type="component" value="Unassembled WGS sequence"/>
</dbReference>
<evidence type="ECO:0000256" key="5">
    <source>
        <dbReference type="ARBA" id="ARBA00023136"/>
    </source>
</evidence>
<dbReference type="Pfam" id="PF02687">
    <property type="entry name" value="FtsX"/>
    <property type="match status" value="2"/>
</dbReference>
<reference evidence="9 10" key="1">
    <citation type="submission" date="2021-02" db="EMBL/GenBank/DDBJ databases">
        <title>Streptomyces spirodelae sp. nov., isolated from duckweed.</title>
        <authorList>
            <person name="Saimee Y."/>
            <person name="Duangmal K."/>
        </authorList>
    </citation>
    <scope>NUCLEOTIDE SEQUENCE [LARGE SCALE GENOMIC DNA]</scope>
    <source>
        <strain evidence="9 10">DSM 42105</strain>
    </source>
</reference>
<evidence type="ECO:0000256" key="7">
    <source>
        <dbReference type="SAM" id="Phobius"/>
    </source>
</evidence>
<evidence type="ECO:0000313" key="10">
    <source>
        <dbReference type="Proteomes" id="UP000721954"/>
    </source>
</evidence>
<evidence type="ECO:0000259" key="8">
    <source>
        <dbReference type="Pfam" id="PF02687"/>
    </source>
</evidence>
<feature type="transmembrane region" description="Helical" evidence="7">
    <location>
        <begin position="344"/>
        <end position="367"/>
    </location>
</feature>
<feature type="domain" description="ABC3 transporter permease C-terminal" evidence="8">
    <location>
        <begin position="710"/>
        <end position="823"/>
    </location>
</feature>
<feature type="transmembrane region" description="Helical" evidence="7">
    <location>
        <begin position="297"/>
        <end position="324"/>
    </location>
</feature>
<keyword evidence="4 7" id="KW-1133">Transmembrane helix</keyword>